<reference evidence="3" key="2">
    <citation type="submission" date="2019-09" db="UniProtKB">
        <authorList>
            <consortium name="WormBaseParasite"/>
        </authorList>
    </citation>
    <scope>IDENTIFICATION</scope>
</reference>
<reference evidence="1 2" key="1">
    <citation type="submission" date="2018-11" db="EMBL/GenBank/DDBJ databases">
        <authorList>
            <consortium name="Pathogen Informatics"/>
        </authorList>
    </citation>
    <scope>NUCLEOTIDE SEQUENCE [LARGE SCALE GENOMIC DNA]</scope>
</reference>
<name>A0A183GWP3_HELPZ</name>
<accession>A0A3P8EAM8</accession>
<proteinExistence type="predicted"/>
<dbReference type="Proteomes" id="UP000050761">
    <property type="component" value="Unassembled WGS sequence"/>
</dbReference>
<keyword evidence="2" id="KW-1185">Reference proteome</keyword>
<sequence>MVQFPVVDLHSDVFLFYFADDVFEGGIEKLWGYGILLLNPSFHVDDDFVAEW</sequence>
<dbReference type="EMBL" id="UZAH01042043">
    <property type="protein sequence ID" value="VDP61062.1"/>
    <property type="molecule type" value="Genomic_DNA"/>
</dbReference>
<protein>
    <submittedName>
        <fullName evidence="3">Peptidase_M14 domain-containing protein</fullName>
    </submittedName>
</protein>
<organism evidence="2 3">
    <name type="scientific">Heligmosomoides polygyrus</name>
    <name type="common">Parasitic roundworm</name>
    <dbReference type="NCBI Taxonomy" id="6339"/>
    <lineage>
        <taxon>Eukaryota</taxon>
        <taxon>Metazoa</taxon>
        <taxon>Ecdysozoa</taxon>
        <taxon>Nematoda</taxon>
        <taxon>Chromadorea</taxon>
        <taxon>Rhabditida</taxon>
        <taxon>Rhabditina</taxon>
        <taxon>Rhabditomorpha</taxon>
        <taxon>Strongyloidea</taxon>
        <taxon>Heligmosomidae</taxon>
        <taxon>Heligmosomoides</taxon>
    </lineage>
</organism>
<gene>
    <name evidence="1" type="ORF">HPBE_LOCUS27112</name>
</gene>
<accession>A0A183GWP3</accession>
<evidence type="ECO:0000313" key="1">
    <source>
        <dbReference type="EMBL" id="VDP61062.1"/>
    </source>
</evidence>
<dbReference type="AlphaFoldDB" id="A0A183GWP3"/>
<dbReference type="WBParaSite" id="HPBE_0002711301-mRNA-1">
    <property type="protein sequence ID" value="HPBE_0002711301-mRNA-1"/>
    <property type="gene ID" value="HPBE_0002711301"/>
</dbReference>
<evidence type="ECO:0000313" key="2">
    <source>
        <dbReference type="Proteomes" id="UP000050761"/>
    </source>
</evidence>
<evidence type="ECO:0000313" key="3">
    <source>
        <dbReference type="WBParaSite" id="HPBE_0002711301-mRNA-1"/>
    </source>
</evidence>